<evidence type="ECO:0000313" key="3">
    <source>
        <dbReference type="Proteomes" id="UP001595898"/>
    </source>
</evidence>
<comment type="caution">
    <text evidence="2">The sequence shown here is derived from an EMBL/GenBank/DDBJ whole genome shotgun (WGS) entry which is preliminary data.</text>
</comment>
<dbReference type="AlphaFoldDB" id="A0ABD5PJ58"/>
<feature type="region of interest" description="Disordered" evidence="1">
    <location>
        <begin position="233"/>
        <end position="271"/>
    </location>
</feature>
<evidence type="ECO:0000256" key="1">
    <source>
        <dbReference type="SAM" id="MobiDB-lite"/>
    </source>
</evidence>
<feature type="compositionally biased region" description="Low complexity" evidence="1">
    <location>
        <begin position="253"/>
        <end position="264"/>
    </location>
</feature>
<name>A0ABD5PJ58_9EURY</name>
<protein>
    <submittedName>
        <fullName evidence="2">Pentapeptide repeat-containing protein</fullName>
    </submittedName>
</protein>
<accession>A0ABD5PJ58</accession>
<sequence length="271" mass="30105">MVLHGTFNGPVDLSQVRFEDFAHLRDAEFGSDVCLRDAAFEFQAFLHESTIEGAIDARNATFEHFQFAATVSGDVDFSGARFGMRGLFARTEIDGTALFDDASFAGNPDFSDSRFKDRVLFANTEFLVEPSFDGTQFAVDPDLDAATYPQYSSTDLSYRRQNIVVVREKLQNAGETLSVDVLTGDVVIPVSATGLLNPSTDLQKQSRRHFERLSTLTGTAYSIDRSNSLVRQRPNSETTCTRDSCLGSRSINPRTMPPRLLTPRDSLVRFD</sequence>
<keyword evidence="3" id="KW-1185">Reference proteome</keyword>
<dbReference type="EMBL" id="JBHSFA010000001">
    <property type="protein sequence ID" value="MFC4540380.1"/>
    <property type="molecule type" value="Genomic_DNA"/>
</dbReference>
<feature type="compositionally biased region" description="Polar residues" evidence="1">
    <location>
        <begin position="233"/>
        <end position="252"/>
    </location>
</feature>
<proteinExistence type="predicted"/>
<evidence type="ECO:0000313" key="2">
    <source>
        <dbReference type="EMBL" id="MFC4540380.1"/>
    </source>
</evidence>
<organism evidence="2 3">
    <name type="scientific">Halosolutus amylolyticus</name>
    <dbReference type="NCBI Taxonomy" id="2932267"/>
    <lineage>
        <taxon>Archaea</taxon>
        <taxon>Methanobacteriati</taxon>
        <taxon>Methanobacteriota</taxon>
        <taxon>Stenosarchaea group</taxon>
        <taxon>Halobacteria</taxon>
        <taxon>Halobacteriales</taxon>
        <taxon>Natrialbaceae</taxon>
        <taxon>Halosolutus</taxon>
    </lineage>
</organism>
<dbReference type="Proteomes" id="UP001595898">
    <property type="component" value="Unassembled WGS sequence"/>
</dbReference>
<gene>
    <name evidence="2" type="ORF">ACFO5R_00320</name>
</gene>
<reference evidence="2 3" key="1">
    <citation type="journal article" date="2019" name="Int. J. Syst. Evol. Microbiol.">
        <title>The Global Catalogue of Microorganisms (GCM) 10K type strain sequencing project: providing services to taxonomists for standard genome sequencing and annotation.</title>
        <authorList>
            <consortium name="The Broad Institute Genomics Platform"/>
            <consortium name="The Broad Institute Genome Sequencing Center for Infectious Disease"/>
            <person name="Wu L."/>
            <person name="Ma J."/>
        </authorList>
    </citation>
    <scope>NUCLEOTIDE SEQUENCE [LARGE SCALE GENOMIC DNA]</scope>
    <source>
        <strain evidence="2 3">WLHS5</strain>
    </source>
</reference>
<dbReference type="RefSeq" id="WP_250142425.1">
    <property type="nucleotide sequence ID" value="NZ_JALIQP010000007.1"/>
</dbReference>